<reference evidence="13 14" key="2">
    <citation type="journal article" date="2011" name="J. Bacteriol.">
        <title>Complete genome sequence of the anaerobic, halophilic alkalithermophile Natranaerobius thermophilus JW/NM-WN-LF.</title>
        <authorList>
            <person name="Zhao B."/>
            <person name="Mesbah N.M."/>
            <person name="Dalin E."/>
            <person name="Goodwin L."/>
            <person name="Nolan M."/>
            <person name="Pitluck S."/>
            <person name="Chertkov O."/>
            <person name="Brettin T.S."/>
            <person name="Han J."/>
            <person name="Larimer F.W."/>
            <person name="Land M.L."/>
            <person name="Hauser L."/>
            <person name="Kyrpides N."/>
            <person name="Wiegel J."/>
        </authorList>
    </citation>
    <scope>NUCLEOTIDE SEQUENCE [LARGE SCALE GENOMIC DNA]</scope>
    <source>
        <strain evidence="14">ATCC BAA-1301 / DSM 18059 / JW/NM-WN-LF</strain>
    </source>
</reference>
<dbReference type="Pfam" id="PF02922">
    <property type="entry name" value="CBM_48"/>
    <property type="match status" value="1"/>
</dbReference>
<keyword evidence="7 10" id="KW-0808">Transferase</keyword>
<name>B2A6F0_NATTJ</name>
<reference evidence="13 14" key="1">
    <citation type="submission" date="2008-04" db="EMBL/GenBank/DDBJ databases">
        <title>Complete sequence of chromosome of Natranaerobius thermophilus JW/NM-WN-LF.</title>
        <authorList>
            <consortium name="US DOE Joint Genome Institute"/>
            <person name="Copeland A."/>
            <person name="Lucas S."/>
            <person name="Lapidus A."/>
            <person name="Glavina del Rio T."/>
            <person name="Dalin E."/>
            <person name="Tice H."/>
            <person name="Bruce D."/>
            <person name="Goodwin L."/>
            <person name="Pitluck S."/>
            <person name="Chertkov O."/>
            <person name="Brettin T."/>
            <person name="Detter J.C."/>
            <person name="Han C."/>
            <person name="Kuske C.R."/>
            <person name="Schmutz J."/>
            <person name="Larimer F."/>
            <person name="Land M."/>
            <person name="Hauser L."/>
            <person name="Kyrpides N."/>
            <person name="Lykidis A."/>
            <person name="Mesbah N.M."/>
            <person name="Wiegel J."/>
        </authorList>
    </citation>
    <scope>NUCLEOTIDE SEQUENCE [LARGE SCALE GENOMIC DNA]</scope>
    <source>
        <strain evidence="14">ATCC BAA-1301 / DSM 18059 / JW/NM-WN-LF</strain>
    </source>
</reference>
<evidence type="ECO:0000256" key="7">
    <source>
        <dbReference type="ARBA" id="ARBA00022679"/>
    </source>
</evidence>
<dbReference type="eggNOG" id="COG0296">
    <property type="taxonomic scope" value="Bacteria"/>
</dbReference>
<evidence type="ECO:0000256" key="6">
    <source>
        <dbReference type="ARBA" id="ARBA00022676"/>
    </source>
</evidence>
<evidence type="ECO:0000256" key="2">
    <source>
        <dbReference type="ARBA" id="ARBA00002953"/>
    </source>
</evidence>
<keyword evidence="6 10" id="KW-0328">Glycosyltransferase</keyword>
<gene>
    <name evidence="10" type="primary">glgB</name>
    <name evidence="13" type="ordered locus">Nther_0562</name>
</gene>
<dbReference type="InterPro" id="IPR006048">
    <property type="entry name" value="A-amylase/branching_C"/>
</dbReference>
<dbReference type="InterPro" id="IPR017853">
    <property type="entry name" value="GH"/>
</dbReference>
<dbReference type="UniPathway" id="UPA00164"/>
<comment type="subunit">
    <text evidence="10">Monomer.</text>
</comment>
<feature type="active site" description="Nucleophile" evidence="10 11">
    <location>
        <position position="311"/>
    </location>
</feature>
<dbReference type="STRING" id="457570.Nther_0562"/>
<dbReference type="Pfam" id="PF00128">
    <property type="entry name" value="Alpha-amylase"/>
    <property type="match status" value="1"/>
</dbReference>
<dbReference type="Gene3D" id="2.60.40.10">
    <property type="entry name" value="Immunoglobulins"/>
    <property type="match status" value="1"/>
</dbReference>
<organism evidence="13 14">
    <name type="scientific">Natranaerobius thermophilus (strain ATCC BAA-1301 / DSM 18059 / JW/NM-WN-LF)</name>
    <dbReference type="NCBI Taxonomy" id="457570"/>
    <lineage>
        <taxon>Bacteria</taxon>
        <taxon>Bacillati</taxon>
        <taxon>Bacillota</taxon>
        <taxon>Clostridia</taxon>
        <taxon>Natranaerobiales</taxon>
        <taxon>Natranaerobiaceae</taxon>
        <taxon>Natranaerobius</taxon>
    </lineage>
</organism>
<dbReference type="InterPro" id="IPR006407">
    <property type="entry name" value="GlgB"/>
</dbReference>
<keyword evidence="9 10" id="KW-0119">Carbohydrate metabolism</keyword>
<evidence type="ECO:0000313" key="13">
    <source>
        <dbReference type="EMBL" id="ACB84158.1"/>
    </source>
</evidence>
<dbReference type="PIRSF" id="PIRSF000463">
    <property type="entry name" value="GlgB"/>
    <property type="match status" value="1"/>
</dbReference>
<evidence type="ECO:0000256" key="1">
    <source>
        <dbReference type="ARBA" id="ARBA00000826"/>
    </source>
</evidence>
<dbReference type="CDD" id="cd02855">
    <property type="entry name" value="E_set_GBE_prok_N"/>
    <property type="match status" value="1"/>
</dbReference>
<dbReference type="AlphaFoldDB" id="B2A6F0"/>
<dbReference type="NCBIfam" id="NF003811">
    <property type="entry name" value="PRK05402.1"/>
    <property type="match status" value="1"/>
</dbReference>
<dbReference type="InterPro" id="IPR014756">
    <property type="entry name" value="Ig_E-set"/>
</dbReference>
<dbReference type="Proteomes" id="UP000001683">
    <property type="component" value="Chromosome"/>
</dbReference>
<evidence type="ECO:0000256" key="9">
    <source>
        <dbReference type="ARBA" id="ARBA00023277"/>
    </source>
</evidence>
<dbReference type="InterPro" id="IPR013783">
    <property type="entry name" value="Ig-like_fold"/>
</dbReference>
<dbReference type="GO" id="GO:0043169">
    <property type="term" value="F:cation binding"/>
    <property type="evidence" value="ECO:0007669"/>
    <property type="project" value="InterPro"/>
</dbReference>
<dbReference type="GO" id="GO:0004553">
    <property type="term" value="F:hydrolase activity, hydrolyzing O-glycosyl compounds"/>
    <property type="evidence" value="ECO:0007669"/>
    <property type="project" value="InterPro"/>
</dbReference>
<dbReference type="PANTHER" id="PTHR43651:SF3">
    <property type="entry name" value="1,4-ALPHA-GLUCAN-BRANCHING ENZYME"/>
    <property type="match status" value="1"/>
</dbReference>
<keyword evidence="14" id="KW-1185">Reference proteome</keyword>
<dbReference type="HAMAP" id="MF_00685">
    <property type="entry name" value="GlgB"/>
    <property type="match status" value="1"/>
</dbReference>
<dbReference type="InterPro" id="IPR044143">
    <property type="entry name" value="GlgB_N_E_set_prok"/>
</dbReference>
<evidence type="ECO:0000256" key="8">
    <source>
        <dbReference type="ARBA" id="ARBA00023056"/>
    </source>
</evidence>
<sequence>MVQTKTITEFETHLFHEGTYFESYRKFGAHLSNEKGTVGTRFTVWAPNAKKIEIVGSFNDWHGEQYAMNKITTSGIWSLFIPEVTEGELYKYKIYPEGGGEPLLKADPYAFYSEKRPKSASIVYSLEGYNWGDREWQRKKRRENILKKPVSIYEVHLGSWKKTEDGDFLSYRELAHDLVDYVKEMGYTHIELLPVVEHPFDRSWGYQATGYFSVTSRYGTPKDFMYFVDRCHQEGIGVILDWNPCHFCRDGHGLRLFDGAPVFEYQDPHRAENTEWDTNNFDLGKPEVISFLVSNAFFWFDLFHIDGLRVDAVSSILYMDYGKEDGEEWLPNKYGGRENLEGLNFLRTLNEAVFERFPNVMMVAEESTSWPLVSKPTYSGGLGFNFKWNMGWMNDMLEYMKKDPIHRKHHHQNITFSFLYAFSENFVLPLSHDEVVHSKRSLLNKMPGDYWQKFANLRVLLGYQMGHPGKKLLFMGGELGQFDEWKDLEQLDWNLLQFEFHWKMRQYCRQLNQLYTTEPALYEQDHTSKGFEWIDPHDHSQSIISFIRWGYNFQDHLIIVCNFTPQVYHGYRIGVPKDVSYKEIFNSDAEEYGGSGILNSDELQPHEVEWHHRPYSIELNIPPLATFILKPLAAREEN</sequence>
<evidence type="ECO:0000256" key="10">
    <source>
        <dbReference type="HAMAP-Rule" id="MF_00685"/>
    </source>
</evidence>
<dbReference type="InterPro" id="IPR037439">
    <property type="entry name" value="Branching_enzy"/>
</dbReference>
<evidence type="ECO:0000256" key="3">
    <source>
        <dbReference type="ARBA" id="ARBA00004964"/>
    </source>
</evidence>
<protein>
    <recommendedName>
        <fullName evidence="10">1,4-alpha-glucan branching enzyme GlgB</fullName>
        <ecNumber evidence="10">2.4.1.18</ecNumber>
    </recommendedName>
    <alternativeName>
        <fullName evidence="10">1,4-alpha-D-glucan:1,4-alpha-D-glucan 6-glucosyl-transferase</fullName>
    </alternativeName>
    <alternativeName>
        <fullName evidence="10">Alpha-(1-&gt;4)-glucan branching enzyme</fullName>
    </alternativeName>
    <alternativeName>
        <fullName evidence="10">Glycogen branching enzyme</fullName>
        <shortName evidence="10">BE</shortName>
    </alternativeName>
</protein>
<dbReference type="Pfam" id="PF02806">
    <property type="entry name" value="Alpha-amylase_C"/>
    <property type="match status" value="1"/>
</dbReference>
<dbReference type="InterPro" id="IPR006047">
    <property type="entry name" value="GH13_cat_dom"/>
</dbReference>
<evidence type="ECO:0000256" key="4">
    <source>
        <dbReference type="ARBA" id="ARBA00009000"/>
    </source>
</evidence>
<keyword evidence="5 10" id="KW-0321">Glycogen metabolism</keyword>
<evidence type="ECO:0000256" key="5">
    <source>
        <dbReference type="ARBA" id="ARBA00022600"/>
    </source>
</evidence>
<dbReference type="SMART" id="SM00642">
    <property type="entry name" value="Aamy"/>
    <property type="match status" value="1"/>
</dbReference>
<dbReference type="FunFam" id="2.60.40.1180:FF:000002">
    <property type="entry name" value="1,4-alpha-glucan branching enzyme GlgB"/>
    <property type="match status" value="1"/>
</dbReference>
<keyword evidence="8 10" id="KW-0320">Glycogen biosynthesis</keyword>
<dbReference type="FunFam" id="2.60.40.10:FF:000169">
    <property type="entry name" value="1,4-alpha-glucan branching enzyme GlgB"/>
    <property type="match status" value="1"/>
</dbReference>
<comment type="function">
    <text evidence="2 10">Catalyzes the formation of the alpha-1,6-glucosidic linkages in glycogen by scission of a 1,4-alpha-linked oligosaccharide from growing alpha-1,4-glucan chains and the subsequent attachment of the oligosaccharide to the alpha-1,6 position.</text>
</comment>
<dbReference type="GO" id="GO:0005829">
    <property type="term" value="C:cytosol"/>
    <property type="evidence" value="ECO:0007669"/>
    <property type="project" value="TreeGrafter"/>
</dbReference>
<dbReference type="CDD" id="cd11322">
    <property type="entry name" value="AmyAc_Glg_BE"/>
    <property type="match status" value="1"/>
</dbReference>
<dbReference type="KEGG" id="nth:Nther_0562"/>
<accession>B2A6F0</accession>
<dbReference type="Gene3D" id="2.60.40.1180">
    <property type="entry name" value="Golgi alpha-mannosidase II"/>
    <property type="match status" value="1"/>
</dbReference>
<dbReference type="EC" id="2.4.1.18" evidence="10"/>
<comment type="pathway">
    <text evidence="3 10">Glycan biosynthesis; glycogen biosynthesis.</text>
</comment>
<dbReference type="SUPFAM" id="SSF81296">
    <property type="entry name" value="E set domains"/>
    <property type="match status" value="1"/>
</dbReference>
<dbReference type="FunFam" id="3.20.20.80:FF:000003">
    <property type="entry name" value="1,4-alpha-glucan branching enzyme GlgB"/>
    <property type="match status" value="1"/>
</dbReference>
<dbReference type="PANTHER" id="PTHR43651">
    <property type="entry name" value="1,4-ALPHA-GLUCAN-BRANCHING ENZYME"/>
    <property type="match status" value="1"/>
</dbReference>
<dbReference type="GO" id="GO:0005978">
    <property type="term" value="P:glycogen biosynthetic process"/>
    <property type="evidence" value="ECO:0007669"/>
    <property type="project" value="UniProtKB-UniRule"/>
</dbReference>
<evidence type="ECO:0000313" key="14">
    <source>
        <dbReference type="Proteomes" id="UP000001683"/>
    </source>
</evidence>
<dbReference type="Gene3D" id="3.20.20.80">
    <property type="entry name" value="Glycosidases"/>
    <property type="match status" value="1"/>
</dbReference>
<comment type="similarity">
    <text evidence="4 10">Belongs to the glycosyl hydrolase 13 family. GlgB subfamily.</text>
</comment>
<evidence type="ECO:0000259" key="12">
    <source>
        <dbReference type="SMART" id="SM00642"/>
    </source>
</evidence>
<dbReference type="EMBL" id="CP001034">
    <property type="protein sequence ID" value="ACB84158.1"/>
    <property type="molecule type" value="Genomic_DNA"/>
</dbReference>
<feature type="domain" description="Glycosyl hydrolase family 13 catalytic" evidence="12">
    <location>
        <begin position="154"/>
        <end position="499"/>
    </location>
</feature>
<evidence type="ECO:0000256" key="11">
    <source>
        <dbReference type="PIRSR" id="PIRSR000463-1"/>
    </source>
</evidence>
<dbReference type="HOGENOM" id="CLU_004245_4_0_9"/>
<dbReference type="GO" id="GO:0003844">
    <property type="term" value="F:1,4-alpha-glucan branching enzyme activity"/>
    <property type="evidence" value="ECO:0007669"/>
    <property type="project" value="UniProtKB-UniRule"/>
</dbReference>
<dbReference type="InterPro" id="IPR013780">
    <property type="entry name" value="Glyco_hydro_b"/>
</dbReference>
<comment type="catalytic activity">
    <reaction evidence="1 10">
        <text>Transfers a segment of a (1-&gt;4)-alpha-D-glucan chain to a primary hydroxy group in a similar glucan chain.</text>
        <dbReference type="EC" id="2.4.1.18"/>
    </reaction>
</comment>
<dbReference type="InParanoid" id="B2A6F0"/>
<dbReference type="InterPro" id="IPR004193">
    <property type="entry name" value="Glyco_hydro_13_N"/>
</dbReference>
<feature type="active site" description="Proton donor" evidence="10 11">
    <location>
        <position position="365"/>
    </location>
</feature>
<dbReference type="NCBIfam" id="TIGR01515">
    <property type="entry name" value="branching_enzym"/>
    <property type="match status" value="1"/>
</dbReference>
<dbReference type="FunCoup" id="B2A6F0">
    <property type="interactions" value="299"/>
</dbReference>
<dbReference type="SUPFAM" id="SSF51011">
    <property type="entry name" value="Glycosyl hydrolase domain"/>
    <property type="match status" value="1"/>
</dbReference>
<dbReference type="SUPFAM" id="SSF51445">
    <property type="entry name" value="(Trans)glycosidases"/>
    <property type="match status" value="1"/>
</dbReference>
<proteinExistence type="inferred from homology"/>
<dbReference type="NCBIfam" id="NF008967">
    <property type="entry name" value="PRK12313.1"/>
    <property type="match status" value="1"/>
</dbReference>